<dbReference type="PROSITE" id="PS50896">
    <property type="entry name" value="LISH"/>
    <property type="match status" value="1"/>
</dbReference>
<feature type="region of interest" description="Disordered" evidence="1">
    <location>
        <begin position="934"/>
        <end position="955"/>
    </location>
</feature>
<name>A0A7T8HFE1_CALRO</name>
<dbReference type="InterPro" id="IPR006594">
    <property type="entry name" value="LisH"/>
</dbReference>
<dbReference type="Gene3D" id="1.25.10.10">
    <property type="entry name" value="Leucine-rich Repeat Variant"/>
    <property type="match status" value="2"/>
</dbReference>
<evidence type="ECO:0000313" key="3">
    <source>
        <dbReference type="Proteomes" id="UP000595437"/>
    </source>
</evidence>
<feature type="compositionally biased region" description="Polar residues" evidence="1">
    <location>
        <begin position="934"/>
        <end position="950"/>
    </location>
</feature>
<protein>
    <submittedName>
        <fullName evidence="2">KIAA1468 -like protein</fullName>
    </submittedName>
</protein>
<dbReference type="InterPro" id="IPR040362">
    <property type="entry name" value="RELCH"/>
</dbReference>
<dbReference type="GO" id="GO:0055037">
    <property type="term" value="C:recycling endosome"/>
    <property type="evidence" value="ECO:0007669"/>
    <property type="project" value="TreeGrafter"/>
</dbReference>
<gene>
    <name evidence="2" type="ORF">FKW44_009535</name>
</gene>
<reference evidence="3" key="1">
    <citation type="submission" date="2021-01" db="EMBL/GenBank/DDBJ databases">
        <title>Caligus Genome Assembly.</title>
        <authorList>
            <person name="Gallardo-Escarate C."/>
        </authorList>
    </citation>
    <scope>NUCLEOTIDE SEQUENCE [LARGE SCALE GENOMIC DNA]</scope>
</reference>
<dbReference type="InterPro" id="IPR016024">
    <property type="entry name" value="ARM-type_fold"/>
</dbReference>
<proteinExistence type="predicted"/>
<keyword evidence="3" id="KW-1185">Reference proteome</keyword>
<accession>A0A7T8HFE1</accession>
<feature type="compositionally biased region" description="Polar residues" evidence="1">
    <location>
        <begin position="192"/>
        <end position="212"/>
    </location>
</feature>
<dbReference type="SUPFAM" id="SSF48371">
    <property type="entry name" value="ARM repeat"/>
    <property type="match status" value="1"/>
</dbReference>
<dbReference type="EMBL" id="CP045895">
    <property type="protein sequence ID" value="QQP49024.1"/>
    <property type="molecule type" value="Genomic_DNA"/>
</dbReference>
<evidence type="ECO:0000313" key="2">
    <source>
        <dbReference type="EMBL" id="QQP49024.1"/>
    </source>
</evidence>
<dbReference type="GO" id="GO:0032367">
    <property type="term" value="P:intracellular cholesterol transport"/>
    <property type="evidence" value="ECO:0007669"/>
    <property type="project" value="InterPro"/>
</dbReference>
<dbReference type="InterPro" id="IPR011989">
    <property type="entry name" value="ARM-like"/>
</dbReference>
<dbReference type="PANTHER" id="PTHR32059">
    <property type="entry name" value="RAB11-BINDING PROTEIN RELCH"/>
    <property type="match status" value="1"/>
</dbReference>
<feature type="region of interest" description="Disordered" evidence="1">
    <location>
        <begin position="192"/>
        <end position="223"/>
    </location>
</feature>
<sequence length="969" mass="109101">MSKADHRSIAETLLDEGFLLSALEFHTEILERGLPPVQLFKNFFDNPSNFAPEESPASLLSRSLSQATLDDSSLWGGISTEDSRQEVDNKLAVLEFELRKARELASKENASSMETNTPDQTALTLLNHLINDYLLENNYKLTSITFSDENADMDLRNGKNLCTTNPRIYSVSSETIISRTEDPPLFVDQESQTLQNGSSLSIETTHEVSIQTEEAEEEDNSEQEKVMSLFQTIEDKDNVIASLNERLSGFDDATVEMESKEEEGNLSDNNNSRQWDLQYLQDPFPLSHDIHGFICNKIGLSAQMTSSPFRSENEESLVSLLGLSLPKIVPNVLLAKREDLIPVILAVIHHHPQIKVRDGLLQILFNLIKKPDAAQRKMIIEGYVSLAEKFGPSRLESELLPHCWEQIDHKYPSRRTLVAETCITLMPYIPPSIRNSLVLSMLHQLALEDKDSNVRIAAVKGLSSLLLFLQEADKFSSIWKLTNTCLRDNDEQIIRSTQESLLLLAGVWCFTLGSEAERILGSEPIEDLLRHLTDIQEEATSFWKGIYFKVKTVHLLLPMVIASVFESDALEPKDSLRLKDGSADEPLIALSQEQVSHIQEFIANGFPNDSPKFAWFSSNIIEGVVKVSSVIPVKSSTERIVELLITIIKDIASYIGSSLLFPSGYASIISTVFLFPSSPLSPWSSSNIINDLKQWISFYARKSLNSSSIDYVVNKVIAGRPDLRNDFMDMNWEFLVSEDPLFRSKAGHYMNQIVLKAQVDYEFFNIKLLPGIVTLASDLEVSVKHSAIDALGSAAVHELTTANPELSEKVLLQFISLIEDQRDEESLEKFIYHLGFIIPLSSTKLRDQILLNKLGELTNRVIYERLYACINTTLESYRNILNNLELPKPLLRSHILPSLRNLSEILLDPSQKDSLSHILKSLESMALEPDVLSSPSSAYQMDKLPSSSPSMEEMKQRMGKIFTKSNWKK</sequence>
<dbReference type="AlphaFoldDB" id="A0A7T8HFE1"/>
<evidence type="ECO:0000256" key="1">
    <source>
        <dbReference type="SAM" id="MobiDB-lite"/>
    </source>
</evidence>
<organism evidence="2 3">
    <name type="scientific">Caligus rogercresseyi</name>
    <name type="common">Sea louse</name>
    <dbReference type="NCBI Taxonomy" id="217165"/>
    <lineage>
        <taxon>Eukaryota</taxon>
        <taxon>Metazoa</taxon>
        <taxon>Ecdysozoa</taxon>
        <taxon>Arthropoda</taxon>
        <taxon>Crustacea</taxon>
        <taxon>Multicrustacea</taxon>
        <taxon>Hexanauplia</taxon>
        <taxon>Copepoda</taxon>
        <taxon>Siphonostomatoida</taxon>
        <taxon>Caligidae</taxon>
        <taxon>Caligus</taxon>
    </lineage>
</organism>
<dbReference type="Proteomes" id="UP000595437">
    <property type="component" value="Chromosome 6"/>
</dbReference>
<dbReference type="GO" id="GO:0005802">
    <property type="term" value="C:trans-Golgi network"/>
    <property type="evidence" value="ECO:0007669"/>
    <property type="project" value="InterPro"/>
</dbReference>
<dbReference type="PANTHER" id="PTHR32059:SF0">
    <property type="entry name" value="RAB11-BINDING PROTEIN RELCH"/>
    <property type="match status" value="1"/>
</dbReference>
<dbReference type="OrthoDB" id="1695393at2759"/>